<dbReference type="Proteomes" id="UP000217676">
    <property type="component" value="Chromosome"/>
</dbReference>
<dbReference type="KEGG" id="slau:SLA_3533"/>
<sequence>MHLGRHPRPPLIGLLPTNPHRLISACAFVHSGNFGAFFSAEILATRRIRKVPGEPPNARQLVVVNVVSPAGHKDHLHRGGRTARAGASRSTRFRPAVEALRQAAFRRHGGLSAA</sequence>
<keyword evidence="1" id="KW-0378">Hydrolase</keyword>
<proteinExistence type="predicted"/>
<accession>A0A160P1S0</accession>
<name>A0A160P1S0_STRLU</name>
<evidence type="ECO:0000313" key="1">
    <source>
        <dbReference type="EMBL" id="BAU84441.1"/>
    </source>
</evidence>
<keyword evidence="1" id="KW-0067">ATP-binding</keyword>
<gene>
    <name evidence="1" type="ORF">SLA_3533</name>
</gene>
<keyword evidence="1" id="KW-0547">Nucleotide-binding</keyword>
<reference evidence="1 2" key="1">
    <citation type="journal article" date="2016" name="Genome Announc.">
        <title>Complete Genome Sequence of Thiostrepton-Producing Streptomyces laurentii ATCC 31255.</title>
        <authorList>
            <person name="Doi K."/>
            <person name="Fujino Y."/>
            <person name="Nagayoshi Y."/>
            <person name="Ohshima T."/>
            <person name="Ogata S."/>
        </authorList>
    </citation>
    <scope>NUCLEOTIDE SEQUENCE [LARGE SCALE GENOMIC DNA]</scope>
    <source>
        <strain evidence="1 2">ATCC 31255</strain>
    </source>
</reference>
<dbReference type="AlphaFoldDB" id="A0A160P1S0"/>
<evidence type="ECO:0000313" key="2">
    <source>
        <dbReference type="Proteomes" id="UP000217676"/>
    </source>
</evidence>
<organism evidence="1 2">
    <name type="scientific">Streptomyces laurentii</name>
    <dbReference type="NCBI Taxonomy" id="39478"/>
    <lineage>
        <taxon>Bacteria</taxon>
        <taxon>Bacillati</taxon>
        <taxon>Actinomycetota</taxon>
        <taxon>Actinomycetes</taxon>
        <taxon>Kitasatosporales</taxon>
        <taxon>Streptomycetaceae</taxon>
        <taxon>Streptomyces</taxon>
    </lineage>
</organism>
<protein>
    <submittedName>
        <fullName evidence="1">DEAD/DEAH box helicase family protein</fullName>
    </submittedName>
</protein>
<keyword evidence="1" id="KW-0347">Helicase</keyword>
<dbReference type="GO" id="GO:0004386">
    <property type="term" value="F:helicase activity"/>
    <property type="evidence" value="ECO:0007669"/>
    <property type="project" value="UniProtKB-KW"/>
</dbReference>
<keyword evidence="2" id="KW-1185">Reference proteome</keyword>
<dbReference type="EMBL" id="AP017424">
    <property type="protein sequence ID" value="BAU84441.1"/>
    <property type="molecule type" value="Genomic_DNA"/>
</dbReference>